<dbReference type="InterPro" id="IPR043519">
    <property type="entry name" value="NT_sf"/>
</dbReference>
<keyword evidence="2" id="KW-1185">Reference proteome</keyword>
<dbReference type="SUPFAM" id="SSF81301">
    <property type="entry name" value="Nucleotidyltransferase"/>
    <property type="match status" value="1"/>
</dbReference>
<name>A0AA51R8C0_9BACT</name>
<dbReference type="Proteomes" id="UP001230496">
    <property type="component" value="Chromosome"/>
</dbReference>
<dbReference type="RefSeq" id="WP_308347740.1">
    <property type="nucleotide sequence ID" value="NZ_CP129971.1"/>
</dbReference>
<dbReference type="AlphaFoldDB" id="A0AA51R8C0"/>
<dbReference type="Gene3D" id="3.30.460.10">
    <property type="entry name" value="Beta Polymerase, domain 2"/>
    <property type="match status" value="1"/>
</dbReference>
<evidence type="ECO:0008006" key="3">
    <source>
        <dbReference type="Google" id="ProtNLM"/>
    </source>
</evidence>
<organism evidence="1 2">
    <name type="scientific">Marivirga salinarum</name>
    <dbReference type="NCBI Taxonomy" id="3059078"/>
    <lineage>
        <taxon>Bacteria</taxon>
        <taxon>Pseudomonadati</taxon>
        <taxon>Bacteroidota</taxon>
        <taxon>Cytophagia</taxon>
        <taxon>Cytophagales</taxon>
        <taxon>Marivirgaceae</taxon>
        <taxon>Marivirga</taxon>
    </lineage>
</organism>
<reference evidence="1 2" key="1">
    <citation type="submission" date="2023-08" db="EMBL/GenBank/DDBJ databases">
        <title>Comparative genomics and taxonomic characterization of three novel marine species of genus Marivirga.</title>
        <authorList>
            <person name="Muhammad N."/>
            <person name="Kim S.-G."/>
        </authorList>
    </citation>
    <scope>NUCLEOTIDE SEQUENCE [LARGE SCALE GENOMIC DNA]</scope>
    <source>
        <strain evidence="1 2">BDSF4-3</strain>
    </source>
</reference>
<gene>
    <name evidence="1" type="ORF">QYS49_36920</name>
</gene>
<protein>
    <recommendedName>
        <fullName evidence="3">Nucleotidyltransferase</fullName>
    </recommendedName>
</protein>
<evidence type="ECO:0000313" key="1">
    <source>
        <dbReference type="EMBL" id="WMN11027.1"/>
    </source>
</evidence>
<sequence>MSKEKIEHLECVLSSHKLSKEETLLEKHRNKRQEVREFLQSNYGNKSYNPFDSGSYAKNTAINTKFDFDLVLPFKRDSFSTLKEMYHDTLEVLTEKYKGTAYIKEQKVSIGLVFHADSDGHEIDIDVVPGRELNQDQYSDDKKLNLFVKKKYGILEEGSEQLRTNIHSQIQNIRNQADNATDIRKVIRLLKVWKVNNNAKMKSFLIELITIKAFQDGEITGNIWDKLKSVIEYIKDNIETVNLIDPGNGGNNVSETLTDYDKQMIGDSMNFILQRIENDSSNLEYYFPVNPKFPCESSKGKYGVKESGFSIPPATKFG</sequence>
<dbReference type="KEGG" id="msaa:QYS49_36920"/>
<proteinExistence type="predicted"/>
<accession>A0AA51R8C0</accession>
<dbReference type="EMBL" id="CP129971">
    <property type="protein sequence ID" value="WMN11027.1"/>
    <property type="molecule type" value="Genomic_DNA"/>
</dbReference>
<evidence type="ECO:0000313" key="2">
    <source>
        <dbReference type="Proteomes" id="UP001230496"/>
    </source>
</evidence>